<reference evidence="2 3" key="1">
    <citation type="submission" date="2016-10" db="EMBL/GenBank/DDBJ databases">
        <authorList>
            <person name="de Groot N.N."/>
        </authorList>
    </citation>
    <scope>NUCLEOTIDE SEQUENCE [LARGE SCALE GENOMIC DNA]</scope>
    <source>
        <strain evidence="2 3">AR32</strain>
    </source>
</reference>
<dbReference type="Proteomes" id="UP000236735">
    <property type="component" value="Unassembled WGS sequence"/>
</dbReference>
<evidence type="ECO:0000313" key="2">
    <source>
        <dbReference type="EMBL" id="SEF39211.1"/>
    </source>
</evidence>
<gene>
    <name evidence="2" type="ORF">SAMN05216354_0183</name>
</gene>
<dbReference type="InterPro" id="IPR024311">
    <property type="entry name" value="Lipocalin-like"/>
</dbReference>
<dbReference type="AlphaFoldDB" id="A0A1H5RNZ9"/>
<proteinExistence type="predicted"/>
<protein>
    <submittedName>
        <fullName evidence="2">Lipocalin-like domain-containing protein</fullName>
    </submittedName>
</protein>
<accession>A0A1H5RNZ9</accession>
<dbReference type="PROSITE" id="PS51257">
    <property type="entry name" value="PROKAR_LIPOPROTEIN"/>
    <property type="match status" value="1"/>
</dbReference>
<dbReference type="EMBL" id="FNUV01000001">
    <property type="protein sequence ID" value="SEF39211.1"/>
    <property type="molecule type" value="Genomic_DNA"/>
</dbReference>
<name>A0A1H5RNZ9_XYLRU</name>
<sequence>MLSKQLINKVACLATLFFLLSCGTGDDDGRRLGDFIVGTWQRGWGEGDVVIEGNTDLEPENLAYDKFMFRADGSYNGMMRKGTFSSWNQFGHLVYEGTYQCDNNNLKLEYLDENGTEQKVLAQVVTFTDDTIWLRYENGEYHVTVTFVIRKGYSSSSTSSL</sequence>
<feature type="domain" description="Lipocalin-like" evidence="1">
    <location>
        <begin position="36"/>
        <end position="132"/>
    </location>
</feature>
<evidence type="ECO:0000313" key="3">
    <source>
        <dbReference type="Proteomes" id="UP000236735"/>
    </source>
</evidence>
<organism evidence="2 3">
    <name type="scientific">Xylanibacter ruminicola</name>
    <name type="common">Prevotella ruminicola</name>
    <dbReference type="NCBI Taxonomy" id="839"/>
    <lineage>
        <taxon>Bacteria</taxon>
        <taxon>Pseudomonadati</taxon>
        <taxon>Bacteroidota</taxon>
        <taxon>Bacteroidia</taxon>
        <taxon>Bacteroidales</taxon>
        <taxon>Prevotellaceae</taxon>
        <taxon>Xylanibacter</taxon>
    </lineage>
</organism>
<dbReference type="Pfam" id="PF13648">
    <property type="entry name" value="Lipocalin_4"/>
    <property type="match status" value="1"/>
</dbReference>
<evidence type="ECO:0000259" key="1">
    <source>
        <dbReference type="Pfam" id="PF13648"/>
    </source>
</evidence>
<dbReference type="RefSeq" id="WP_103914881.1">
    <property type="nucleotide sequence ID" value="NZ_FNUV01000001.1"/>
</dbReference>